<name>A0A1J4MZU4_9ACTN</name>
<reference evidence="1" key="1">
    <citation type="submission" date="2016-10" db="EMBL/GenBank/DDBJ databases">
        <title>Draft Genome Sequence of Nocardioides luteus Strain BAFB, an Alkane-Degrading Bacterium Isolated from JP-7 Polluted Soil.</title>
        <authorList>
            <person name="Brown L."/>
            <person name="Ruiz O.N."/>
            <person name="Gunasekera T."/>
        </authorList>
    </citation>
    <scope>NUCLEOTIDE SEQUENCE [LARGE SCALE GENOMIC DNA]</scope>
    <source>
        <strain evidence="1">BAFB</strain>
    </source>
</reference>
<organism evidence="1 2">
    <name type="scientific">Nocardioides luteus</name>
    <dbReference type="NCBI Taxonomy" id="1844"/>
    <lineage>
        <taxon>Bacteria</taxon>
        <taxon>Bacillati</taxon>
        <taxon>Actinomycetota</taxon>
        <taxon>Actinomycetes</taxon>
        <taxon>Propionibacteriales</taxon>
        <taxon>Nocardioidaceae</taxon>
        <taxon>Nocardioides</taxon>
    </lineage>
</organism>
<proteinExistence type="predicted"/>
<dbReference type="Proteomes" id="UP000033772">
    <property type="component" value="Unassembled WGS sequence"/>
</dbReference>
<dbReference type="AlphaFoldDB" id="A0A1J4MZU4"/>
<keyword evidence="2" id="KW-1185">Reference proteome</keyword>
<comment type="caution">
    <text evidence="1">The sequence shown here is derived from an EMBL/GenBank/DDBJ whole genome shotgun (WGS) entry which is preliminary data.</text>
</comment>
<protein>
    <submittedName>
        <fullName evidence="1">Uncharacterized protein</fullName>
    </submittedName>
</protein>
<evidence type="ECO:0000313" key="2">
    <source>
        <dbReference type="Proteomes" id="UP000033772"/>
    </source>
</evidence>
<dbReference type="EMBL" id="JZDQ02000033">
    <property type="protein sequence ID" value="OIJ24770.1"/>
    <property type="molecule type" value="Genomic_DNA"/>
</dbReference>
<sequence>MVALDFFDSHSVSVRKICTSYLHASCSLKESLHREPGWREYWNWQALELVPLLPTLLRVSGLGVLHTDWTQPGDVVSDTYDDRAMTCLHSAVVGGIKEVTPSALAFGVVGLSSGCFTQFVVSKISVSDAVLEVSKLWRSDESVDVLDDKYLRLYLHNHPDELLP</sequence>
<accession>A0A1J4MZU4</accession>
<evidence type="ECO:0000313" key="1">
    <source>
        <dbReference type="EMBL" id="OIJ24770.1"/>
    </source>
</evidence>
<gene>
    <name evidence="1" type="ORF">UG56_021020</name>
</gene>